<dbReference type="InterPro" id="IPR005324">
    <property type="entry name" value="Ribosomal_uS5_C"/>
</dbReference>
<sequence length="180" mass="19344">MAEERTERRGRRDGGRGRKRDDRNEPRAKPEFEERVVHISRNSKVVKGGRRFSFGALVVVGDRKGRVGFGLGKAAEVAEAIRKAGEVAKRNLETVTMRGTTLPHDALGKFSGAQVLIRPASKGTGIIAGGPCRAVLELAGVRDVLAKSLGSNNHLNVTKATLKALSSLRSKEAVLALRKG</sequence>
<evidence type="ECO:0000256" key="4">
    <source>
        <dbReference type="ARBA" id="ARBA00022884"/>
    </source>
</evidence>
<evidence type="ECO:0000256" key="1">
    <source>
        <dbReference type="ARBA" id="ARBA00003093"/>
    </source>
</evidence>
<dbReference type="Pfam" id="PF03719">
    <property type="entry name" value="Ribosomal_S5_C"/>
    <property type="match status" value="1"/>
</dbReference>
<dbReference type="GO" id="GO:0003735">
    <property type="term" value="F:structural constituent of ribosome"/>
    <property type="evidence" value="ECO:0007669"/>
    <property type="project" value="UniProtKB-UniRule"/>
</dbReference>
<dbReference type="PANTHER" id="PTHR48277:SF1">
    <property type="entry name" value="MITOCHONDRIAL RIBOSOMAL PROTEIN S5"/>
    <property type="match status" value="1"/>
</dbReference>
<dbReference type="InterPro" id="IPR020568">
    <property type="entry name" value="Ribosomal_Su5_D2-typ_SF"/>
</dbReference>
<dbReference type="GO" id="GO:0019843">
    <property type="term" value="F:rRNA binding"/>
    <property type="evidence" value="ECO:0007669"/>
    <property type="project" value="UniProtKB-UniRule"/>
</dbReference>
<dbReference type="GO" id="GO:0015935">
    <property type="term" value="C:small ribosomal subunit"/>
    <property type="evidence" value="ECO:0007669"/>
    <property type="project" value="InterPro"/>
</dbReference>
<evidence type="ECO:0000256" key="5">
    <source>
        <dbReference type="ARBA" id="ARBA00022980"/>
    </source>
</evidence>
<comment type="function">
    <text evidence="8">With S4 and S12 plays an important role in translational accuracy.</text>
</comment>
<dbReference type="RefSeq" id="WP_136061939.1">
    <property type="nucleotide sequence ID" value="NZ_CAAHFH010000001.1"/>
</dbReference>
<dbReference type="AlphaFoldDB" id="A0A6C2UJY6"/>
<reference evidence="12 13" key="1">
    <citation type="submission" date="2019-04" db="EMBL/GenBank/DDBJ databases">
        <authorList>
            <person name="Van Vliet M D."/>
        </authorList>
    </citation>
    <scope>NUCLEOTIDE SEQUENCE [LARGE SCALE GENOMIC DNA]</scope>
    <source>
        <strain evidence="12 13">F21</strain>
    </source>
</reference>
<proteinExistence type="inferred from homology"/>
<name>A0A6C2UJY6_9BACT</name>
<keyword evidence="6 8" id="KW-0687">Ribonucleoprotein</keyword>
<dbReference type="SUPFAM" id="SSF54768">
    <property type="entry name" value="dsRNA-binding domain-like"/>
    <property type="match status" value="1"/>
</dbReference>
<dbReference type="Proteomes" id="UP000346198">
    <property type="component" value="Unassembled WGS sequence"/>
</dbReference>
<dbReference type="InterPro" id="IPR000851">
    <property type="entry name" value="Ribosomal_uS5"/>
</dbReference>
<dbReference type="EMBL" id="CAAHFH010000001">
    <property type="protein sequence ID" value="VGO20535.1"/>
    <property type="molecule type" value="Genomic_DNA"/>
</dbReference>
<dbReference type="GO" id="GO:0005737">
    <property type="term" value="C:cytoplasm"/>
    <property type="evidence" value="ECO:0007669"/>
    <property type="project" value="UniProtKB-ARBA"/>
</dbReference>
<dbReference type="PROSITE" id="PS00585">
    <property type="entry name" value="RIBOSOMAL_S5"/>
    <property type="match status" value="1"/>
</dbReference>
<dbReference type="PROSITE" id="PS50881">
    <property type="entry name" value="S5_DSRBD"/>
    <property type="match status" value="1"/>
</dbReference>
<dbReference type="HAMAP" id="MF_01307_B">
    <property type="entry name" value="Ribosomal_uS5_B"/>
    <property type="match status" value="1"/>
</dbReference>
<feature type="region of interest" description="Disordered" evidence="10">
    <location>
        <begin position="1"/>
        <end position="31"/>
    </location>
</feature>
<keyword evidence="13" id="KW-1185">Reference proteome</keyword>
<evidence type="ECO:0000256" key="8">
    <source>
        <dbReference type="HAMAP-Rule" id="MF_01307"/>
    </source>
</evidence>
<evidence type="ECO:0000259" key="11">
    <source>
        <dbReference type="PROSITE" id="PS50881"/>
    </source>
</evidence>
<dbReference type="FunFam" id="3.30.230.10:FF:000002">
    <property type="entry name" value="30S ribosomal protein S5"/>
    <property type="match status" value="1"/>
</dbReference>
<dbReference type="GO" id="GO:0006412">
    <property type="term" value="P:translation"/>
    <property type="evidence" value="ECO:0007669"/>
    <property type="project" value="UniProtKB-UniRule"/>
</dbReference>
<evidence type="ECO:0000313" key="13">
    <source>
        <dbReference type="Proteomes" id="UP000346198"/>
    </source>
</evidence>
<dbReference type="GO" id="GO:0042254">
    <property type="term" value="P:ribosome biogenesis"/>
    <property type="evidence" value="ECO:0007669"/>
    <property type="project" value="UniProtKB-ARBA"/>
</dbReference>
<keyword evidence="4 8" id="KW-0694">RNA-binding</keyword>
<evidence type="ECO:0000256" key="2">
    <source>
        <dbReference type="ARBA" id="ARBA00008945"/>
    </source>
</evidence>
<keyword evidence="3 8" id="KW-0699">rRNA-binding</keyword>
<dbReference type="InterPro" id="IPR005712">
    <property type="entry name" value="Ribosomal_uS5_bac-type"/>
</dbReference>
<gene>
    <name evidence="8 12" type="primary">rpsE</name>
    <name evidence="12" type="ORF">SCARR_02598</name>
</gene>
<dbReference type="InterPro" id="IPR018192">
    <property type="entry name" value="Ribosomal_uS5_N_CS"/>
</dbReference>
<evidence type="ECO:0000256" key="9">
    <source>
        <dbReference type="RuleBase" id="RU003823"/>
    </source>
</evidence>
<dbReference type="NCBIfam" id="TIGR01021">
    <property type="entry name" value="rpsE_bact"/>
    <property type="match status" value="1"/>
</dbReference>
<dbReference type="Gene3D" id="3.30.160.20">
    <property type="match status" value="1"/>
</dbReference>
<evidence type="ECO:0000313" key="12">
    <source>
        <dbReference type="EMBL" id="VGO20535.1"/>
    </source>
</evidence>
<comment type="domain">
    <text evidence="8">The N-terminal domain interacts with the head of the 30S subunit; the C-terminal domain interacts with the body and contacts protein S4. The interaction surface between S4 and S5 is involved in control of translational fidelity.</text>
</comment>
<protein>
    <recommendedName>
        <fullName evidence="7 8">Small ribosomal subunit protein uS5</fullName>
    </recommendedName>
</protein>
<evidence type="ECO:0000256" key="3">
    <source>
        <dbReference type="ARBA" id="ARBA00022730"/>
    </source>
</evidence>
<comment type="subunit">
    <text evidence="8">Part of the 30S ribosomal subunit. Contacts proteins S4 and S8.</text>
</comment>
<dbReference type="SUPFAM" id="SSF54211">
    <property type="entry name" value="Ribosomal protein S5 domain 2-like"/>
    <property type="match status" value="1"/>
</dbReference>
<dbReference type="InterPro" id="IPR013810">
    <property type="entry name" value="Ribosomal_uS5_N"/>
</dbReference>
<evidence type="ECO:0000256" key="7">
    <source>
        <dbReference type="ARBA" id="ARBA00035255"/>
    </source>
</evidence>
<keyword evidence="5 8" id="KW-0689">Ribosomal protein</keyword>
<comment type="similarity">
    <text evidence="2 8 9">Belongs to the universal ribosomal protein uS5 family.</text>
</comment>
<dbReference type="FunFam" id="3.30.160.20:FF:000001">
    <property type="entry name" value="30S ribosomal protein S5"/>
    <property type="match status" value="1"/>
</dbReference>
<dbReference type="InterPro" id="IPR014721">
    <property type="entry name" value="Ribsml_uS5_D2-typ_fold_subgr"/>
</dbReference>
<dbReference type="Pfam" id="PF00333">
    <property type="entry name" value="Ribosomal_S5"/>
    <property type="match status" value="1"/>
</dbReference>
<evidence type="ECO:0000256" key="10">
    <source>
        <dbReference type="SAM" id="MobiDB-lite"/>
    </source>
</evidence>
<evidence type="ECO:0000256" key="6">
    <source>
        <dbReference type="ARBA" id="ARBA00023274"/>
    </source>
</evidence>
<organism evidence="12 13">
    <name type="scientific">Pontiella sulfatireligans</name>
    <dbReference type="NCBI Taxonomy" id="2750658"/>
    <lineage>
        <taxon>Bacteria</taxon>
        <taxon>Pseudomonadati</taxon>
        <taxon>Kiritimatiellota</taxon>
        <taxon>Kiritimatiellia</taxon>
        <taxon>Kiritimatiellales</taxon>
        <taxon>Pontiellaceae</taxon>
        <taxon>Pontiella</taxon>
    </lineage>
</organism>
<comment type="function">
    <text evidence="1 8">Located at the back of the 30S subunit body where it stabilizes the conformation of the head with respect to the body.</text>
</comment>
<dbReference type="Gene3D" id="3.30.230.10">
    <property type="match status" value="1"/>
</dbReference>
<feature type="domain" description="S5 DRBM" evidence="11">
    <location>
        <begin position="32"/>
        <end position="95"/>
    </location>
</feature>
<accession>A0A6C2UJY6</accession>
<dbReference type="PANTHER" id="PTHR48277">
    <property type="entry name" value="MITOCHONDRIAL RIBOSOMAL PROTEIN S5"/>
    <property type="match status" value="1"/>
</dbReference>